<dbReference type="Proteomes" id="UP000193922">
    <property type="component" value="Unassembled WGS sequence"/>
</dbReference>
<comment type="caution">
    <text evidence="1">The sequence shown here is derived from an EMBL/GenBank/DDBJ whole genome shotgun (WGS) entry which is preliminary data.</text>
</comment>
<evidence type="ECO:0000313" key="2">
    <source>
        <dbReference type="Proteomes" id="UP000193922"/>
    </source>
</evidence>
<dbReference type="EMBL" id="MCFD01000077">
    <property type="protein sequence ID" value="ORX64640.1"/>
    <property type="molecule type" value="Genomic_DNA"/>
</dbReference>
<evidence type="ECO:0000313" key="1">
    <source>
        <dbReference type="EMBL" id="ORX64640.1"/>
    </source>
</evidence>
<dbReference type="RefSeq" id="XP_040739316.1">
    <property type="nucleotide sequence ID" value="XM_040883742.1"/>
</dbReference>
<dbReference type="AlphaFoldDB" id="A0A1Y1VTL7"/>
<accession>A0A1Y1VTL7</accession>
<reference evidence="1 2" key="1">
    <citation type="submission" date="2016-07" db="EMBL/GenBank/DDBJ databases">
        <title>Pervasive Adenine N6-methylation of Active Genes in Fungi.</title>
        <authorList>
            <consortium name="DOE Joint Genome Institute"/>
            <person name="Mondo S.J."/>
            <person name="Dannebaum R.O."/>
            <person name="Kuo R.C."/>
            <person name="Labutti K."/>
            <person name="Haridas S."/>
            <person name="Kuo A."/>
            <person name="Salamov A."/>
            <person name="Ahrendt S.R."/>
            <person name="Lipzen A."/>
            <person name="Sullivan W."/>
            <person name="Andreopoulos W.B."/>
            <person name="Clum A."/>
            <person name="Lindquist E."/>
            <person name="Daum C."/>
            <person name="Ramamoorthy G.K."/>
            <person name="Gryganskyi A."/>
            <person name="Culley D."/>
            <person name="Magnuson J.K."/>
            <person name="James T.Y."/>
            <person name="O'Malley M.A."/>
            <person name="Stajich J.E."/>
            <person name="Spatafora J.W."/>
            <person name="Visel A."/>
            <person name="Grigoriev I.V."/>
        </authorList>
    </citation>
    <scope>NUCLEOTIDE SEQUENCE [LARGE SCALE GENOMIC DNA]</scope>
    <source>
        <strain evidence="1 2">ATCC 12442</strain>
    </source>
</reference>
<keyword evidence="2" id="KW-1185">Reference proteome</keyword>
<protein>
    <submittedName>
        <fullName evidence="1">Uncharacterized protein</fullName>
    </submittedName>
</protein>
<proteinExistence type="predicted"/>
<sequence length="100" mass="11342">MRIGVPCTYDIRSRNVLMRRTAKRSRIFLVDIACRSTMHFVESILVRPPHLFLLVSTSTACRAVLAPYQRCQSICAVCSWPSLHKSNGARLTRVMSCSSR</sequence>
<organism evidence="1 2">
    <name type="scientific">Linderina pennispora</name>
    <dbReference type="NCBI Taxonomy" id="61395"/>
    <lineage>
        <taxon>Eukaryota</taxon>
        <taxon>Fungi</taxon>
        <taxon>Fungi incertae sedis</taxon>
        <taxon>Zoopagomycota</taxon>
        <taxon>Kickxellomycotina</taxon>
        <taxon>Kickxellomycetes</taxon>
        <taxon>Kickxellales</taxon>
        <taxon>Kickxellaceae</taxon>
        <taxon>Linderina</taxon>
    </lineage>
</organism>
<gene>
    <name evidence="1" type="ORF">DL89DRAFT_167712</name>
</gene>
<dbReference type="GeneID" id="63800390"/>
<name>A0A1Y1VTL7_9FUNG</name>